<evidence type="ECO:0000313" key="3">
    <source>
        <dbReference type="Proteomes" id="UP001052739"/>
    </source>
</evidence>
<comment type="caution">
    <text evidence="2">The sequence shown here is derived from an EMBL/GenBank/DDBJ whole genome shotgun (WGS) entry which is preliminary data.</text>
</comment>
<name>A0ABQ3PPK4_9ACTN</name>
<protein>
    <recommendedName>
        <fullName evidence="4">FXSXX-COOH protein</fullName>
    </recommendedName>
</protein>
<dbReference type="Proteomes" id="UP001052739">
    <property type="component" value="Unassembled WGS sequence"/>
</dbReference>
<sequence>MRRLDSTTWTTSPTRPPPTSAPETDFPDRANVVVDFARVSAILRRISPFDVDELARARKTWTT</sequence>
<evidence type="ECO:0000313" key="2">
    <source>
        <dbReference type="EMBL" id="GHI26946.1"/>
    </source>
</evidence>
<keyword evidence="3" id="KW-1185">Reference proteome</keyword>
<feature type="region of interest" description="Disordered" evidence="1">
    <location>
        <begin position="1"/>
        <end position="26"/>
    </location>
</feature>
<accession>A0ABQ3PPK4</accession>
<organism evidence="2 3">
    <name type="scientific">Streptomyces hydrogenans</name>
    <dbReference type="NCBI Taxonomy" id="1873719"/>
    <lineage>
        <taxon>Bacteria</taxon>
        <taxon>Bacillati</taxon>
        <taxon>Actinomycetota</taxon>
        <taxon>Actinomycetes</taxon>
        <taxon>Kitasatosporales</taxon>
        <taxon>Streptomycetaceae</taxon>
        <taxon>Streptomyces</taxon>
    </lineage>
</organism>
<proteinExistence type="predicted"/>
<evidence type="ECO:0008006" key="4">
    <source>
        <dbReference type="Google" id="ProtNLM"/>
    </source>
</evidence>
<dbReference type="RefSeq" id="WP_226652832.1">
    <property type="nucleotide sequence ID" value="NZ_BNDW01000108.1"/>
</dbReference>
<evidence type="ECO:0000256" key="1">
    <source>
        <dbReference type="SAM" id="MobiDB-lite"/>
    </source>
</evidence>
<feature type="compositionally biased region" description="Low complexity" evidence="1">
    <location>
        <begin position="1"/>
        <end position="13"/>
    </location>
</feature>
<reference evidence="2" key="1">
    <citation type="submission" date="2024-05" db="EMBL/GenBank/DDBJ databases">
        <title>Whole genome shotgun sequence of Streptomyces hydrogenans NBRC 13475.</title>
        <authorList>
            <person name="Komaki H."/>
            <person name="Tamura T."/>
        </authorList>
    </citation>
    <scope>NUCLEOTIDE SEQUENCE</scope>
    <source>
        <strain evidence="2">NBRC 13475</strain>
    </source>
</reference>
<gene>
    <name evidence="2" type="ORF">Shyd_83170</name>
</gene>
<dbReference type="EMBL" id="BNDW01000108">
    <property type="protein sequence ID" value="GHI26946.1"/>
    <property type="molecule type" value="Genomic_DNA"/>
</dbReference>